<feature type="compositionally biased region" description="Basic and acidic residues" evidence="1">
    <location>
        <begin position="302"/>
        <end position="311"/>
    </location>
</feature>
<accession>A0ABM3FP75</accession>
<evidence type="ECO:0000313" key="3">
    <source>
        <dbReference type="RefSeq" id="XP_046589820.1"/>
    </source>
</evidence>
<feature type="region of interest" description="Disordered" evidence="1">
    <location>
        <begin position="234"/>
        <end position="281"/>
    </location>
</feature>
<organism evidence="2 3">
    <name type="scientific">Neodiprion lecontei</name>
    <name type="common">Redheaded pine sawfly</name>
    <dbReference type="NCBI Taxonomy" id="441921"/>
    <lineage>
        <taxon>Eukaryota</taxon>
        <taxon>Metazoa</taxon>
        <taxon>Ecdysozoa</taxon>
        <taxon>Arthropoda</taxon>
        <taxon>Hexapoda</taxon>
        <taxon>Insecta</taxon>
        <taxon>Pterygota</taxon>
        <taxon>Neoptera</taxon>
        <taxon>Endopterygota</taxon>
        <taxon>Hymenoptera</taxon>
        <taxon>Tenthredinoidea</taxon>
        <taxon>Diprionidae</taxon>
        <taxon>Diprioninae</taxon>
        <taxon>Neodiprion</taxon>
    </lineage>
</organism>
<keyword evidence="2" id="KW-1185">Reference proteome</keyword>
<feature type="compositionally biased region" description="Basic residues" evidence="1">
    <location>
        <begin position="324"/>
        <end position="334"/>
    </location>
</feature>
<feature type="compositionally biased region" description="Basic residues" evidence="1">
    <location>
        <begin position="249"/>
        <end position="262"/>
    </location>
</feature>
<reference evidence="3" key="1">
    <citation type="submission" date="2025-08" db="UniProtKB">
        <authorList>
            <consortium name="RefSeq"/>
        </authorList>
    </citation>
    <scope>IDENTIFICATION</scope>
    <source>
        <tissue evidence="3">Thorax and Abdomen</tissue>
    </source>
</reference>
<evidence type="ECO:0000313" key="2">
    <source>
        <dbReference type="Proteomes" id="UP000829291"/>
    </source>
</evidence>
<evidence type="ECO:0000256" key="1">
    <source>
        <dbReference type="SAM" id="MobiDB-lite"/>
    </source>
</evidence>
<dbReference type="Proteomes" id="UP000829291">
    <property type="component" value="Chromosome 3"/>
</dbReference>
<protein>
    <submittedName>
        <fullName evidence="3">Uncharacterized protein LOC124293339</fullName>
    </submittedName>
</protein>
<sequence length="334" mass="37335">MINESIEFEIDRELNARDLIGTLGRKLGIYDYQTNMATFWLLDAIALEVVRWSSELNSSELGILVSWIAGEAKLIQDKQLSRTEFFQEMAGLFALASDQIIEGHSMIYWEELTAVESSRRSEQESMNNEPSSVFQTSNSSVVLNNSANHKNGEIAMVQASADGDISRGRRSLNSSQTARLTVEGSLKVHEAIIESTYAMYANAFHYATVSAAFAKPVELHTYKFPYTLRFPRPLEPPIPPPVIKETSKKNKSGKSKEKKKRRSETPDDIPPPPAPSMTDEEIIAEKRKFILPLKDSIEAPRLLERYAERPPSDNGNTNIGSGKKGVKGTKGKRK</sequence>
<proteinExistence type="predicted"/>
<gene>
    <name evidence="3" type="primary">LOC124293339</name>
</gene>
<feature type="region of interest" description="Disordered" evidence="1">
    <location>
        <begin position="302"/>
        <end position="334"/>
    </location>
</feature>
<name>A0ABM3FP75_NEOLC</name>
<dbReference type="RefSeq" id="XP_046589820.1">
    <property type="nucleotide sequence ID" value="XM_046733864.1"/>
</dbReference>
<dbReference type="GeneID" id="124293339"/>